<accession>A0ACB7IV31</accession>
<dbReference type="Proteomes" id="UP000824881">
    <property type="component" value="Unassembled WGS sequence"/>
</dbReference>
<evidence type="ECO:0000313" key="1">
    <source>
        <dbReference type="EMBL" id="KAG9221493.1"/>
    </source>
</evidence>
<reference evidence="1 2" key="1">
    <citation type="journal article" date="2021" name="Appl. Environ. Microbiol.">
        <title>Genetic linkage and physical mapping for an oyster mushroom Pleurotus cornucopiae and QTL analysis for the trait cap color.</title>
        <authorList>
            <person name="Zhang Y."/>
            <person name="Gao W."/>
            <person name="Sonnenberg A."/>
            <person name="Chen Q."/>
            <person name="Zhang J."/>
            <person name="Huang C."/>
        </authorList>
    </citation>
    <scope>NUCLEOTIDE SEQUENCE [LARGE SCALE GENOMIC DNA]</scope>
    <source>
        <strain evidence="1">CCMSSC00406</strain>
    </source>
</reference>
<comment type="caution">
    <text evidence="1">The sequence shown here is derived from an EMBL/GenBank/DDBJ whole genome shotgun (WGS) entry which is preliminary data.</text>
</comment>
<name>A0ACB7IV31_PLECO</name>
<sequence length="423" mass="46386">MGFDSKDKVTSLQPPYAFTDNPPPFRKYSRYISFLSFILIALGIAVYCFPGHLLPRSYVPSGHTAEGQHLRANDPVCPQADALVPRVNQRLWLNLGNTLSTPWFQARTVRLVSGAVQIKFVCPRMKTVNIWAQGRIVGPVGNDLRWEVHAAMHTYLTRAFPLINKFLMQEVVNTYGLLYTWNGSDPSLKPLLMLAHIDTVPVEEDTLDAWTHPPWSGAFDGTYIWGRGSADDKSEKRGFPTRTIVLVFGFDEEIGGAQGAGHISPVLQQRYGPNSFAAILDEGGSFGEEYGSIFASPGVAEKGSMNVRIDITGAGGHSSVPPAHTSTGKLAAAIVKLEDSPFEAHLLRESVIYWRLLCLAQYGADMDPMLQKILFNAAPVVKTLISTTQSVNVIQGGFAPNALPDRASAIVNHHIDSLKFINL</sequence>
<keyword evidence="2" id="KW-1185">Reference proteome</keyword>
<proteinExistence type="predicted"/>
<dbReference type="EMBL" id="WQMT02000006">
    <property type="protein sequence ID" value="KAG9221493.1"/>
    <property type="molecule type" value="Genomic_DNA"/>
</dbReference>
<organism evidence="1 2">
    <name type="scientific">Pleurotus cornucopiae</name>
    <name type="common">Cornucopia mushroom</name>
    <dbReference type="NCBI Taxonomy" id="5321"/>
    <lineage>
        <taxon>Eukaryota</taxon>
        <taxon>Fungi</taxon>
        <taxon>Dikarya</taxon>
        <taxon>Basidiomycota</taxon>
        <taxon>Agaricomycotina</taxon>
        <taxon>Agaricomycetes</taxon>
        <taxon>Agaricomycetidae</taxon>
        <taxon>Agaricales</taxon>
        <taxon>Pleurotineae</taxon>
        <taxon>Pleurotaceae</taxon>
        <taxon>Pleurotus</taxon>
    </lineage>
</organism>
<protein>
    <submittedName>
        <fullName evidence="1">Uncharacterized protein</fullName>
    </submittedName>
</protein>
<evidence type="ECO:0000313" key="2">
    <source>
        <dbReference type="Proteomes" id="UP000824881"/>
    </source>
</evidence>
<gene>
    <name evidence="1" type="ORF">CCMSSC00406_0009482</name>
</gene>